<keyword evidence="3" id="KW-0378">Hydrolase</keyword>
<dbReference type="Proteomes" id="UP000195305">
    <property type="component" value="Unassembled WGS sequence"/>
</dbReference>
<dbReference type="RefSeq" id="WP_087357675.1">
    <property type="nucleotide sequence ID" value="NZ_NFLJ01000011.1"/>
</dbReference>
<dbReference type="GO" id="GO:0006508">
    <property type="term" value="P:proteolysis"/>
    <property type="evidence" value="ECO:0007669"/>
    <property type="project" value="UniProtKB-KW"/>
</dbReference>
<evidence type="ECO:0000313" key="5">
    <source>
        <dbReference type="EMBL" id="OUQ34992.1"/>
    </source>
</evidence>
<reference evidence="5 6" key="1">
    <citation type="journal article" date="2018" name="BMC Genomics">
        <title>Whole genome sequencing and function prediction of 133 gut anaerobes isolated from chicken caecum in pure cultures.</title>
        <authorList>
            <person name="Medvecky M."/>
            <person name="Cejkova D."/>
            <person name="Polansky O."/>
            <person name="Karasova D."/>
            <person name="Kubasova T."/>
            <person name="Cizek A."/>
            <person name="Rychlik I."/>
        </authorList>
    </citation>
    <scope>NUCLEOTIDE SEQUENCE [LARGE SCALE GENOMIC DNA]</scope>
    <source>
        <strain evidence="5 6">An13</strain>
    </source>
</reference>
<proteinExistence type="inferred from homology"/>
<keyword evidence="4" id="KW-0720">Serine protease</keyword>
<dbReference type="InterPro" id="IPR029062">
    <property type="entry name" value="Class_I_gatase-like"/>
</dbReference>
<dbReference type="AlphaFoldDB" id="A0A1Y4T1B5"/>
<comment type="similarity">
    <text evidence="1">Belongs to the peptidase S51 family.</text>
</comment>
<protein>
    <recommendedName>
        <fullName evidence="7">Dipeptidase E</fullName>
    </recommendedName>
</protein>
<keyword evidence="6" id="KW-1185">Reference proteome</keyword>
<evidence type="ECO:0000256" key="3">
    <source>
        <dbReference type="ARBA" id="ARBA00022801"/>
    </source>
</evidence>
<dbReference type="Gene3D" id="3.40.50.880">
    <property type="match status" value="1"/>
</dbReference>
<organism evidence="5 6">
    <name type="scientific">Massilimicrobiota timonensis</name>
    <dbReference type="NCBI Taxonomy" id="1776392"/>
    <lineage>
        <taxon>Bacteria</taxon>
        <taxon>Bacillati</taxon>
        <taxon>Bacillota</taxon>
        <taxon>Erysipelotrichia</taxon>
        <taxon>Erysipelotrichales</taxon>
        <taxon>Erysipelotrichaceae</taxon>
        <taxon>Massilimicrobiota</taxon>
    </lineage>
</organism>
<evidence type="ECO:0000256" key="2">
    <source>
        <dbReference type="ARBA" id="ARBA00022670"/>
    </source>
</evidence>
<name>A0A1Y4T1B5_9FIRM</name>
<dbReference type="SUPFAM" id="SSF52317">
    <property type="entry name" value="Class I glutamine amidotransferase-like"/>
    <property type="match status" value="1"/>
</dbReference>
<dbReference type="GO" id="GO:0008236">
    <property type="term" value="F:serine-type peptidase activity"/>
    <property type="evidence" value="ECO:0007669"/>
    <property type="project" value="UniProtKB-KW"/>
</dbReference>
<evidence type="ECO:0000256" key="1">
    <source>
        <dbReference type="ARBA" id="ARBA00006534"/>
    </source>
</evidence>
<accession>A0A1Y4T1B5</accession>
<dbReference type="OrthoDB" id="1645527at2"/>
<dbReference type="EMBL" id="NFLJ01000011">
    <property type="protein sequence ID" value="OUQ34992.1"/>
    <property type="molecule type" value="Genomic_DNA"/>
</dbReference>
<keyword evidence="2" id="KW-0645">Protease</keyword>
<evidence type="ECO:0000256" key="4">
    <source>
        <dbReference type="ARBA" id="ARBA00022825"/>
    </source>
</evidence>
<evidence type="ECO:0000313" key="6">
    <source>
        <dbReference type="Proteomes" id="UP000195305"/>
    </source>
</evidence>
<dbReference type="Pfam" id="PF03575">
    <property type="entry name" value="Peptidase_S51"/>
    <property type="match status" value="1"/>
</dbReference>
<evidence type="ECO:0008006" key="7">
    <source>
        <dbReference type="Google" id="ProtNLM"/>
    </source>
</evidence>
<sequence length="248" mass="28882">MVIFLTSSPTGPLDGSRQVDGLDKKNHFVDELKKYWKNNSRCCMIAASPDAYKQNDDMCDFFREIFLKEGLSLQCFDLIDKRYSNFTRDDLQQYDVIILGGGHVPTQNQFFQDIQLREKIEDFQGIVISISAGSMNCADIVYCQPEENGEAIDSHFQRWIRGLGLTHFNIIPHYQMVKDRYLDGLRLYEDITYKDSIHHPFIVLVDGSYVLINECVTIHGESYLIYNEHIQLICHENETIDFKEMKIE</sequence>
<comment type="caution">
    <text evidence="5">The sequence shown here is derived from an EMBL/GenBank/DDBJ whole genome shotgun (WGS) entry which is preliminary data.</text>
</comment>
<gene>
    <name evidence="5" type="ORF">B5E75_04915</name>
</gene>
<dbReference type="InterPro" id="IPR005320">
    <property type="entry name" value="Peptidase_S51"/>
</dbReference>